<accession>A0AC61MS11</accession>
<dbReference type="Proteomes" id="UP000595814">
    <property type="component" value="Chromosome"/>
</dbReference>
<protein>
    <submittedName>
        <fullName evidence="1">Coproporphyrinogen dehydrogenase HemZ</fullName>
        <ecNumber evidence="1">1.3.98.3</ecNumber>
    </submittedName>
</protein>
<proteinExistence type="predicted"/>
<dbReference type="EC" id="1.3.98.3" evidence="1"/>
<keyword evidence="1" id="KW-0560">Oxidoreductase</keyword>
<keyword evidence="2" id="KW-1185">Reference proteome</keyword>
<evidence type="ECO:0000313" key="1">
    <source>
        <dbReference type="EMBL" id="QQK08465.1"/>
    </source>
</evidence>
<dbReference type="EMBL" id="CP066744">
    <property type="protein sequence ID" value="QQK08465.1"/>
    <property type="molecule type" value="Genomic_DNA"/>
</dbReference>
<gene>
    <name evidence="1" type="primary">hemZ</name>
    <name evidence="1" type="ORF">JFY71_02710</name>
</gene>
<reference evidence="1 2" key="1">
    <citation type="journal article" date="2022" name="Int. J. Syst. Evol. Microbiol.">
        <title>Miniphocaeibacter halophilus sp. nov., an ammonium-tolerant acetate-producing bacterium isolated from a biogas system.</title>
        <authorList>
            <person name="Schnurer A."/>
            <person name="Singh A."/>
            <person name="Bi S."/>
            <person name="Qiao W."/>
            <person name="Westerholm M."/>
        </authorList>
    </citation>
    <scope>NUCLEOTIDE SEQUENCE [LARGE SCALE GENOMIC DNA]</scope>
    <source>
        <strain evidence="1 2">AMB_01</strain>
    </source>
</reference>
<evidence type="ECO:0000313" key="2">
    <source>
        <dbReference type="Proteomes" id="UP000595814"/>
    </source>
</evidence>
<organism evidence="1 2">
    <name type="scientific">Miniphocaeibacter halophilus</name>
    <dbReference type="NCBI Taxonomy" id="2931922"/>
    <lineage>
        <taxon>Bacteria</taxon>
        <taxon>Bacillati</taxon>
        <taxon>Bacillota</taxon>
        <taxon>Tissierellia</taxon>
        <taxon>Tissierellales</taxon>
        <taxon>Peptoniphilaceae</taxon>
        <taxon>Miniphocaeibacter</taxon>
    </lineage>
</organism>
<sequence>MKIYLNDLNYKYEIFELIRTLIGQGNFEFVDDVNYLDNILIIIINGDLEIKYYLNNEIEYNKKIKNIKQTTDEYFKEKMLIKGEMLRFFEEKLNISSDWGVLTGIRPVKVARSLINKYGREYSEKILKDKMLLKENKIDLITSISTIQETYISRLKKNSYSLYINIPFCPTRCDYCSFSTLKIEKHKDLVPRYLKTIVDEMNSLKKYLRDFNLSTIYIGGGTPTTLNEDNLKYLLSYINENFKNPIEFTVEAGREDTLSSEKLKLLKEENTTRISLNPQTFKSDTLKLIGRKQNNNELIKRYYEARELNFDSINMDLIIGLPRENLTDFKNTLEIIKDLSPENLTIHTLAVKKGSKISEKSLNLEDEKNNVLNMMNMAVDFANKNDFIPYYLYRQKQILGNMENIGFSKKGKECIYNITMMEEVENIIGIGMGASSKIIKENNMILNHRNYMNMRDYLENIDKLILKKIELIGEAYD</sequence>
<name>A0AC61MS11_9FIRM</name>